<evidence type="ECO:0000313" key="1">
    <source>
        <dbReference type="EMBL" id="GIJ54222.1"/>
    </source>
</evidence>
<dbReference type="RefSeq" id="WP_203989006.1">
    <property type="nucleotide sequence ID" value="NZ_BOPG01000011.1"/>
</dbReference>
<accession>A0A8J4DZN9</accession>
<evidence type="ECO:0000313" key="2">
    <source>
        <dbReference type="Proteomes" id="UP000612585"/>
    </source>
</evidence>
<keyword evidence="2" id="KW-1185">Reference proteome</keyword>
<reference evidence="1" key="1">
    <citation type="submission" date="2021-01" db="EMBL/GenBank/DDBJ databases">
        <title>Whole genome shotgun sequence of Virgisporangium aurantiacum NBRC 16421.</title>
        <authorList>
            <person name="Komaki H."/>
            <person name="Tamura T."/>
        </authorList>
    </citation>
    <scope>NUCLEOTIDE SEQUENCE</scope>
    <source>
        <strain evidence="1">NBRC 16421</strain>
    </source>
</reference>
<dbReference type="Proteomes" id="UP000612585">
    <property type="component" value="Unassembled WGS sequence"/>
</dbReference>
<organism evidence="1 2">
    <name type="scientific">Virgisporangium aurantiacum</name>
    <dbReference type="NCBI Taxonomy" id="175570"/>
    <lineage>
        <taxon>Bacteria</taxon>
        <taxon>Bacillati</taxon>
        <taxon>Actinomycetota</taxon>
        <taxon>Actinomycetes</taxon>
        <taxon>Micromonosporales</taxon>
        <taxon>Micromonosporaceae</taxon>
        <taxon>Virgisporangium</taxon>
    </lineage>
</organism>
<comment type="caution">
    <text evidence="1">The sequence shown here is derived from an EMBL/GenBank/DDBJ whole genome shotgun (WGS) entry which is preliminary data.</text>
</comment>
<name>A0A8J4DZN9_9ACTN</name>
<dbReference type="EMBL" id="BOPG01000011">
    <property type="protein sequence ID" value="GIJ54222.1"/>
    <property type="molecule type" value="Genomic_DNA"/>
</dbReference>
<sequence>MDEVDRIIHHAHRGRSADDDLGLLVPAVEALRRGGLSYALDHLRVEAFDRAADAARRLGSDDLDRTLRSAAEIARGHRGFALDRATADFDRRHGPAALHRALRETVTAHRRTEPATSEPVPDG</sequence>
<protein>
    <submittedName>
        <fullName evidence="1">Uncharacterized protein</fullName>
    </submittedName>
</protein>
<proteinExistence type="predicted"/>
<dbReference type="AlphaFoldDB" id="A0A8J4DZN9"/>
<gene>
    <name evidence="1" type="ORF">Vau01_017380</name>
</gene>